<dbReference type="Gene3D" id="3.40.50.720">
    <property type="entry name" value="NAD(P)-binding Rossmann-like Domain"/>
    <property type="match status" value="1"/>
</dbReference>
<dbReference type="Pfam" id="PF13460">
    <property type="entry name" value="NAD_binding_10"/>
    <property type="match status" value="1"/>
</dbReference>
<name>A0A7W9T4R8_9BACT</name>
<sequence>MDLLILGATGPTGRLLVKQALRDGHIVTALVRNPAALADMAAPRLQVLAGDVLQPATLPAALAGQQAVLSALGQGRGTQRTTLFSEGGRNVIEAMRAAGVKRFIGLTSAGVPAHDPSFTWFYKYLIRGILLRHVYADMILFEAYLRQQAQDIDWTVVRPSTLIDQPDKEEYRVAEGRLPSGGSRITREHVAEFMLEQLSSEQYRHQAPTLAY</sequence>
<dbReference type="GO" id="GO:0042602">
    <property type="term" value="F:riboflavin reductase (NADPH) activity"/>
    <property type="evidence" value="ECO:0007669"/>
    <property type="project" value="TreeGrafter"/>
</dbReference>
<comment type="caution">
    <text evidence="2">The sequence shown here is derived from an EMBL/GenBank/DDBJ whole genome shotgun (WGS) entry which is preliminary data.</text>
</comment>
<proteinExistence type="predicted"/>
<evidence type="ECO:0000313" key="2">
    <source>
        <dbReference type="EMBL" id="MBB6061510.1"/>
    </source>
</evidence>
<feature type="domain" description="NAD(P)-binding" evidence="1">
    <location>
        <begin position="7"/>
        <end position="200"/>
    </location>
</feature>
<dbReference type="RefSeq" id="WP_183405584.1">
    <property type="nucleotide sequence ID" value="NZ_JACHGG010000016.1"/>
</dbReference>
<keyword evidence="3" id="KW-1185">Reference proteome</keyword>
<gene>
    <name evidence="2" type="ORF">HNQ93_004391</name>
</gene>
<organism evidence="2 3">
    <name type="scientific">Hymenobacter luteus</name>
    <dbReference type="NCBI Taxonomy" id="1411122"/>
    <lineage>
        <taxon>Bacteria</taxon>
        <taxon>Pseudomonadati</taxon>
        <taxon>Bacteroidota</taxon>
        <taxon>Cytophagia</taxon>
        <taxon>Cytophagales</taxon>
        <taxon>Hymenobacteraceae</taxon>
        <taxon>Hymenobacter</taxon>
    </lineage>
</organism>
<dbReference type="AlphaFoldDB" id="A0A7W9T4R8"/>
<dbReference type="PANTHER" id="PTHR43355:SF2">
    <property type="entry name" value="FLAVIN REDUCTASE (NADPH)"/>
    <property type="match status" value="1"/>
</dbReference>
<evidence type="ECO:0000259" key="1">
    <source>
        <dbReference type="Pfam" id="PF13460"/>
    </source>
</evidence>
<evidence type="ECO:0000313" key="3">
    <source>
        <dbReference type="Proteomes" id="UP000532746"/>
    </source>
</evidence>
<dbReference type="SUPFAM" id="SSF51735">
    <property type="entry name" value="NAD(P)-binding Rossmann-fold domains"/>
    <property type="match status" value="1"/>
</dbReference>
<dbReference type="PANTHER" id="PTHR43355">
    <property type="entry name" value="FLAVIN REDUCTASE (NADPH)"/>
    <property type="match status" value="1"/>
</dbReference>
<dbReference type="InterPro" id="IPR016040">
    <property type="entry name" value="NAD(P)-bd_dom"/>
</dbReference>
<dbReference type="GO" id="GO:0004074">
    <property type="term" value="F:biliverdin reductase [NAD(P)H] activity"/>
    <property type="evidence" value="ECO:0007669"/>
    <property type="project" value="TreeGrafter"/>
</dbReference>
<reference evidence="2 3" key="1">
    <citation type="submission" date="2020-08" db="EMBL/GenBank/DDBJ databases">
        <title>Genomic Encyclopedia of Type Strains, Phase IV (KMG-IV): sequencing the most valuable type-strain genomes for metagenomic binning, comparative biology and taxonomic classification.</title>
        <authorList>
            <person name="Goeker M."/>
        </authorList>
    </citation>
    <scope>NUCLEOTIDE SEQUENCE [LARGE SCALE GENOMIC DNA]</scope>
    <source>
        <strain evidence="2 3">DSM 26718</strain>
    </source>
</reference>
<dbReference type="Proteomes" id="UP000532746">
    <property type="component" value="Unassembled WGS sequence"/>
</dbReference>
<dbReference type="InterPro" id="IPR051606">
    <property type="entry name" value="Polyketide_Oxido-like"/>
</dbReference>
<dbReference type="EMBL" id="JACHGG010000016">
    <property type="protein sequence ID" value="MBB6061510.1"/>
    <property type="molecule type" value="Genomic_DNA"/>
</dbReference>
<protein>
    <submittedName>
        <fullName evidence="2">Uncharacterized protein YbjT (DUF2867 family)</fullName>
    </submittedName>
</protein>
<accession>A0A7W9T4R8</accession>
<dbReference type="InterPro" id="IPR036291">
    <property type="entry name" value="NAD(P)-bd_dom_sf"/>
</dbReference>
<dbReference type="CDD" id="cd05244">
    <property type="entry name" value="BVR-B_like_SDR_a"/>
    <property type="match status" value="1"/>
</dbReference>